<dbReference type="Proteomes" id="UP000775129">
    <property type="component" value="Unassembled WGS sequence"/>
</dbReference>
<evidence type="ECO:0000313" key="1">
    <source>
        <dbReference type="EMBL" id="HJF51261.1"/>
    </source>
</evidence>
<organism evidence="1 2">
    <name type="scientific">Brachybacterium paraconglomeratum</name>
    <dbReference type="NCBI Taxonomy" id="173362"/>
    <lineage>
        <taxon>Bacteria</taxon>
        <taxon>Bacillati</taxon>
        <taxon>Actinomycetota</taxon>
        <taxon>Actinomycetes</taxon>
        <taxon>Micrococcales</taxon>
        <taxon>Dermabacteraceae</taxon>
        <taxon>Brachybacterium</taxon>
    </lineage>
</organism>
<dbReference type="AlphaFoldDB" id="A0A921GSP8"/>
<protein>
    <submittedName>
        <fullName evidence="1">Uncharacterized protein</fullName>
    </submittedName>
</protein>
<reference evidence="1" key="1">
    <citation type="journal article" date="2021" name="PeerJ">
        <title>Extensive microbial diversity within the chicken gut microbiome revealed by metagenomics and culture.</title>
        <authorList>
            <person name="Gilroy R."/>
            <person name="Ravi A."/>
            <person name="Getino M."/>
            <person name="Pursley I."/>
            <person name="Horton D.L."/>
            <person name="Alikhan N.F."/>
            <person name="Baker D."/>
            <person name="Gharbi K."/>
            <person name="Hall N."/>
            <person name="Watson M."/>
            <person name="Adriaenssens E.M."/>
            <person name="Foster-Nyarko E."/>
            <person name="Jarju S."/>
            <person name="Secka A."/>
            <person name="Antonio M."/>
            <person name="Oren A."/>
            <person name="Chaudhuri R.R."/>
            <person name="La Ragione R."/>
            <person name="Hildebrand F."/>
            <person name="Pallen M.J."/>
        </authorList>
    </citation>
    <scope>NUCLEOTIDE SEQUENCE</scope>
    <source>
        <strain evidence="1">1647</strain>
    </source>
</reference>
<dbReference type="EMBL" id="DYWO01000474">
    <property type="protein sequence ID" value="HJF51261.1"/>
    <property type="molecule type" value="Genomic_DNA"/>
</dbReference>
<proteinExistence type="predicted"/>
<accession>A0A921GSP8</accession>
<reference evidence="1" key="2">
    <citation type="submission" date="2021-09" db="EMBL/GenBank/DDBJ databases">
        <authorList>
            <person name="Gilroy R."/>
        </authorList>
    </citation>
    <scope>NUCLEOTIDE SEQUENCE</scope>
    <source>
        <strain evidence="1">1647</strain>
    </source>
</reference>
<gene>
    <name evidence="1" type="ORF">K8W24_15975</name>
</gene>
<evidence type="ECO:0000313" key="2">
    <source>
        <dbReference type="Proteomes" id="UP000775129"/>
    </source>
</evidence>
<comment type="caution">
    <text evidence="1">The sequence shown here is derived from an EMBL/GenBank/DDBJ whole genome shotgun (WGS) entry which is preliminary data.</text>
</comment>
<name>A0A921GSP8_9MICO</name>
<sequence length="106" mass="10981">MSNLIGSSKIIDNQTVRARTTAAVRQTAAEKSGTDGASGRLAAAALQDPELAVNRFLVRIATNAAIADAACVDCGYPDVQDTDILYVVSAAWDEIAAAEFPDPDAA</sequence>